<evidence type="ECO:0000256" key="5">
    <source>
        <dbReference type="ARBA" id="ARBA00023014"/>
    </source>
</evidence>
<dbReference type="GO" id="GO:0051537">
    <property type="term" value="F:2 iron, 2 sulfur cluster binding"/>
    <property type="evidence" value="ECO:0007669"/>
    <property type="project" value="UniProtKB-KW"/>
</dbReference>
<feature type="domain" description="2Fe-2S ferredoxin-type" evidence="7">
    <location>
        <begin position="2"/>
        <end position="105"/>
    </location>
</feature>
<dbReference type="PROSITE" id="PS00814">
    <property type="entry name" value="ADX"/>
    <property type="match status" value="1"/>
</dbReference>
<dbReference type="GO" id="GO:0046872">
    <property type="term" value="F:metal ion binding"/>
    <property type="evidence" value="ECO:0007669"/>
    <property type="project" value="UniProtKB-KW"/>
</dbReference>
<dbReference type="AlphaFoldDB" id="A0A2A4G338"/>
<dbReference type="PANTHER" id="PTHR23426:SF65">
    <property type="entry name" value="FERREDOXIN-2, MITOCHONDRIAL"/>
    <property type="match status" value="1"/>
</dbReference>
<evidence type="ECO:0000256" key="4">
    <source>
        <dbReference type="ARBA" id="ARBA00023004"/>
    </source>
</evidence>
<keyword evidence="3" id="KW-0479">Metal-binding</keyword>
<proteinExistence type="inferred from homology"/>
<dbReference type="InterPro" id="IPR018298">
    <property type="entry name" value="Adrenodoxin_Fe-S_BS"/>
</dbReference>
<evidence type="ECO:0000259" key="7">
    <source>
        <dbReference type="PROSITE" id="PS51085"/>
    </source>
</evidence>
<dbReference type="PRINTS" id="PR00355">
    <property type="entry name" value="ADRENODOXIN"/>
</dbReference>
<dbReference type="EMBL" id="NWUF01000001">
    <property type="protein sequence ID" value="PCE44424.1"/>
    <property type="molecule type" value="Genomic_DNA"/>
</dbReference>
<comment type="cofactor">
    <cofactor evidence="6">
        <name>[2Fe-2S] cluster</name>
        <dbReference type="ChEBI" id="CHEBI:190135"/>
    </cofactor>
</comment>
<evidence type="ECO:0000313" key="9">
    <source>
        <dbReference type="Proteomes" id="UP000218934"/>
    </source>
</evidence>
<evidence type="ECO:0000256" key="1">
    <source>
        <dbReference type="ARBA" id="ARBA00010914"/>
    </source>
</evidence>
<organism evidence="8 9">
    <name type="scientific">Rhizorhabdus dicambivorans</name>
    <dbReference type="NCBI Taxonomy" id="1850238"/>
    <lineage>
        <taxon>Bacteria</taxon>
        <taxon>Pseudomonadati</taxon>
        <taxon>Pseudomonadota</taxon>
        <taxon>Alphaproteobacteria</taxon>
        <taxon>Sphingomonadales</taxon>
        <taxon>Sphingomonadaceae</taxon>
        <taxon>Rhizorhabdus</taxon>
    </lineage>
</organism>
<name>A0A2A4G338_9SPHN</name>
<dbReference type="InterPro" id="IPR036010">
    <property type="entry name" value="2Fe-2S_ferredoxin-like_sf"/>
</dbReference>
<accession>A0A2A4G338</accession>
<dbReference type="GO" id="GO:0009055">
    <property type="term" value="F:electron transfer activity"/>
    <property type="evidence" value="ECO:0007669"/>
    <property type="project" value="TreeGrafter"/>
</dbReference>
<keyword evidence="4" id="KW-0408">Iron</keyword>
<dbReference type="InterPro" id="IPR001055">
    <property type="entry name" value="Adrenodoxin-like"/>
</dbReference>
<dbReference type="InterPro" id="IPR012675">
    <property type="entry name" value="Beta-grasp_dom_sf"/>
</dbReference>
<dbReference type="GO" id="GO:0140647">
    <property type="term" value="P:P450-containing electron transport chain"/>
    <property type="evidence" value="ECO:0007669"/>
    <property type="project" value="InterPro"/>
</dbReference>
<sequence length="111" mass="11956">MTRVVFLSADGEHRSETEAAPGQRLLEVAQADGQPLEGTCEGQMACSTCHVIVDAADFAKLAPASEMEEDLLDLASHVTRYSRLACQIHLADTLDSLTVRMPAGARNMQGR</sequence>
<reference evidence="8 9" key="1">
    <citation type="submission" date="2017-09" db="EMBL/GenBank/DDBJ databases">
        <title>The Catabolism of 3,6-Dichlorosalicylic acid is Initiated by the Cytochrome P450 Monooxygenase DsmABC in Rhizorhabdus dicambivorans Ndbn-20.</title>
        <authorList>
            <person name="Na L."/>
        </authorList>
    </citation>
    <scope>NUCLEOTIDE SEQUENCE [LARGE SCALE GENOMIC DNA]</scope>
    <source>
        <strain evidence="8 9">Ndbn-20m</strain>
    </source>
</reference>
<dbReference type="Gene3D" id="3.10.20.30">
    <property type="match status" value="1"/>
</dbReference>
<dbReference type="Pfam" id="PF00111">
    <property type="entry name" value="Fer2"/>
    <property type="match status" value="1"/>
</dbReference>
<dbReference type="Proteomes" id="UP000218934">
    <property type="component" value="Unassembled WGS sequence"/>
</dbReference>
<gene>
    <name evidence="8" type="ORF">COO09_00650</name>
</gene>
<comment type="caution">
    <text evidence="8">The sequence shown here is derived from an EMBL/GenBank/DDBJ whole genome shotgun (WGS) entry which is preliminary data.</text>
</comment>
<dbReference type="PROSITE" id="PS51085">
    <property type="entry name" value="2FE2S_FER_2"/>
    <property type="match status" value="1"/>
</dbReference>
<dbReference type="SUPFAM" id="SSF54292">
    <property type="entry name" value="2Fe-2S ferredoxin-like"/>
    <property type="match status" value="1"/>
</dbReference>
<keyword evidence="2" id="KW-0001">2Fe-2S</keyword>
<evidence type="ECO:0000313" key="8">
    <source>
        <dbReference type="EMBL" id="PCE44424.1"/>
    </source>
</evidence>
<evidence type="ECO:0000256" key="2">
    <source>
        <dbReference type="ARBA" id="ARBA00022714"/>
    </source>
</evidence>
<keyword evidence="9" id="KW-1185">Reference proteome</keyword>
<keyword evidence="5" id="KW-0411">Iron-sulfur</keyword>
<dbReference type="CDD" id="cd00207">
    <property type="entry name" value="fer2"/>
    <property type="match status" value="1"/>
</dbReference>
<dbReference type="OrthoDB" id="9799640at2"/>
<dbReference type="InterPro" id="IPR001041">
    <property type="entry name" value="2Fe-2S_ferredoxin-type"/>
</dbReference>
<evidence type="ECO:0000256" key="6">
    <source>
        <dbReference type="ARBA" id="ARBA00034078"/>
    </source>
</evidence>
<protein>
    <submittedName>
        <fullName evidence="8">2Fe-2S ferredoxin</fullName>
    </submittedName>
</protein>
<dbReference type="KEGG" id="rdi:CMV14_11265"/>
<comment type="similarity">
    <text evidence="1">Belongs to the adrenodoxin/putidaredoxin family.</text>
</comment>
<evidence type="ECO:0000256" key="3">
    <source>
        <dbReference type="ARBA" id="ARBA00022723"/>
    </source>
</evidence>
<dbReference type="PANTHER" id="PTHR23426">
    <property type="entry name" value="FERREDOXIN/ADRENODOXIN"/>
    <property type="match status" value="1"/>
</dbReference>
<dbReference type="RefSeq" id="WP_066959310.1">
    <property type="nucleotide sequence ID" value="NZ_CP023449.1"/>
</dbReference>